<feature type="region of interest" description="Disordered" evidence="1">
    <location>
        <begin position="63"/>
        <end position="91"/>
    </location>
</feature>
<dbReference type="STRING" id="1385521.N803_06965"/>
<evidence type="ECO:0000256" key="2">
    <source>
        <dbReference type="SAM" id="SignalP"/>
    </source>
</evidence>
<sequence length="331" mass="34520">MGPVTLTHLPKRVPIARIVLAVGLVASPVTACDRAKPTVASSASVSAPTAPEVATPAPALTTTASAVPPQAGSSRPTAPAGSTTVTGRASTVTGTVDRATLTAYAQMADSAVAEVSERWKRTWPRRVVIIAPRDAAQFREQVGRADDLGQVAAITDGPIGPHGRATGDRIVLNPDAFARLTAEGRQFVLTHETTHVAVRSSLAGAAPLWLVEGYADHVGYSGSDRSRTDLAASLLERVRSGKGPTRLPTQGDFDPAQGEIAPTYLGAWLAVDLIASRYGEGTLRRFYEASTVTDSSAAADTATDRAFVDVLGTTRAAFTKSWLAELDRLAG</sequence>
<protein>
    <recommendedName>
        <fullName evidence="5">Peptidase</fullName>
    </recommendedName>
</protein>
<gene>
    <name evidence="3" type="ORF">N803_06965</name>
</gene>
<proteinExistence type="predicted"/>
<comment type="caution">
    <text evidence="3">The sequence shown here is derived from an EMBL/GenBank/DDBJ whole genome shotgun (WGS) entry which is preliminary data.</text>
</comment>
<dbReference type="Proteomes" id="UP000030011">
    <property type="component" value="Unassembled WGS sequence"/>
</dbReference>
<feature type="chain" id="PRO_5001964449" description="Peptidase" evidence="2">
    <location>
        <begin position="32"/>
        <end position="331"/>
    </location>
</feature>
<feature type="signal peptide" evidence="2">
    <location>
        <begin position="1"/>
        <end position="31"/>
    </location>
</feature>
<name>A0A0A0JMX0_9MICO</name>
<feature type="compositionally biased region" description="Polar residues" evidence="1">
    <location>
        <begin position="71"/>
        <end position="91"/>
    </location>
</feature>
<reference evidence="3 4" key="1">
    <citation type="submission" date="2013-08" db="EMBL/GenBank/DDBJ databases">
        <title>The genome sequence of Knoellia subterranea.</title>
        <authorList>
            <person name="Zhu W."/>
            <person name="Wang G."/>
        </authorList>
    </citation>
    <scope>NUCLEOTIDE SEQUENCE [LARGE SCALE GENOMIC DNA]</scope>
    <source>
        <strain evidence="3 4">KCTC 19937</strain>
    </source>
</reference>
<evidence type="ECO:0000313" key="3">
    <source>
        <dbReference type="EMBL" id="KGN38478.1"/>
    </source>
</evidence>
<dbReference type="eggNOG" id="COG3975">
    <property type="taxonomic scope" value="Bacteria"/>
</dbReference>
<evidence type="ECO:0000313" key="4">
    <source>
        <dbReference type="Proteomes" id="UP000030011"/>
    </source>
</evidence>
<keyword evidence="4" id="KW-1185">Reference proteome</keyword>
<organism evidence="3 4">
    <name type="scientific">Knoellia subterranea KCTC 19937</name>
    <dbReference type="NCBI Taxonomy" id="1385521"/>
    <lineage>
        <taxon>Bacteria</taxon>
        <taxon>Bacillati</taxon>
        <taxon>Actinomycetota</taxon>
        <taxon>Actinomycetes</taxon>
        <taxon>Micrococcales</taxon>
        <taxon>Intrasporangiaceae</taxon>
        <taxon>Knoellia</taxon>
    </lineage>
</organism>
<evidence type="ECO:0008006" key="5">
    <source>
        <dbReference type="Google" id="ProtNLM"/>
    </source>
</evidence>
<dbReference type="EMBL" id="AVPK01000002">
    <property type="protein sequence ID" value="KGN38478.1"/>
    <property type="molecule type" value="Genomic_DNA"/>
</dbReference>
<keyword evidence="2" id="KW-0732">Signal</keyword>
<dbReference type="AlphaFoldDB" id="A0A0A0JMX0"/>
<evidence type="ECO:0000256" key="1">
    <source>
        <dbReference type="SAM" id="MobiDB-lite"/>
    </source>
</evidence>
<accession>A0A0A0JMX0</accession>